<name>A0ABW8PUS9_9GAMM</name>
<gene>
    <name evidence="8" type="ORF">V6U78_03210</name>
</gene>
<comment type="caution">
    <text evidence="8">The sequence shown here is derived from an EMBL/GenBank/DDBJ whole genome shotgun (WGS) entry which is preliminary data.</text>
</comment>
<evidence type="ECO:0000256" key="2">
    <source>
        <dbReference type="ARBA" id="ARBA00006386"/>
    </source>
</evidence>
<feature type="transmembrane region" description="Helical" evidence="7">
    <location>
        <begin position="274"/>
        <end position="293"/>
    </location>
</feature>
<evidence type="ECO:0000313" key="8">
    <source>
        <dbReference type="EMBL" id="MFK7160042.1"/>
    </source>
</evidence>
<evidence type="ECO:0000313" key="9">
    <source>
        <dbReference type="Proteomes" id="UP001621714"/>
    </source>
</evidence>
<dbReference type="NCBIfam" id="NF033936">
    <property type="entry name" value="CuZnOut_SO0444"/>
    <property type="match status" value="1"/>
</dbReference>
<evidence type="ECO:0000256" key="3">
    <source>
        <dbReference type="ARBA" id="ARBA00022475"/>
    </source>
</evidence>
<evidence type="ECO:0000256" key="4">
    <source>
        <dbReference type="ARBA" id="ARBA00022692"/>
    </source>
</evidence>
<organism evidence="8 9">
    <name type="scientific">Marinospirillum alkalitolerans</name>
    <dbReference type="NCBI Taxonomy" id="3123374"/>
    <lineage>
        <taxon>Bacteria</taxon>
        <taxon>Pseudomonadati</taxon>
        <taxon>Pseudomonadota</taxon>
        <taxon>Gammaproteobacteria</taxon>
        <taxon>Oceanospirillales</taxon>
        <taxon>Oceanospirillaceae</taxon>
        <taxon>Marinospirillum</taxon>
    </lineage>
</organism>
<dbReference type="EMBL" id="JBANFI010000002">
    <property type="protein sequence ID" value="MFK7160042.1"/>
    <property type="molecule type" value="Genomic_DNA"/>
</dbReference>
<dbReference type="RefSeq" id="WP_405337140.1">
    <property type="nucleotide sequence ID" value="NZ_JBANFI010000002.1"/>
</dbReference>
<comment type="subcellular location">
    <subcellularLocation>
        <location evidence="1">Cell membrane</location>
        <topology evidence="1">Multi-pass membrane protein</topology>
    </subcellularLocation>
</comment>
<proteinExistence type="inferred from homology"/>
<protein>
    <submittedName>
        <fullName evidence="8">SO_0444 family Cu/Zn efflux transporter</fullName>
    </submittedName>
</protein>
<dbReference type="PANTHER" id="PTHR34184:SF4">
    <property type="entry name" value="UPF0718 PROTEIN YCGR"/>
    <property type="match status" value="1"/>
</dbReference>
<sequence length="338" mass="35407">MSLLLSLLAVALTAAPWLCLGLVLAGLIKAWLPETALKRWLGGQGWLSLGRAALIGLPLPLCSCGAIPTALALHRGGAGRGPTTAFMVSTPSVGIDSLLLSYALLGPVFALARVIGAITTAILTGRLVSWTSEQQPRVQAATCCAGHAEEQEAAPRSSWRQTQTGLRYAWSNLLDDISGWMFAGLLLAGVLMTWLPPALLADQGQGLWVLVLMALIGIPLYICAAAATPIAAALLVAGLSPGAVLVFLLAGPVTSLATLAILKRELGWAGLGMYGLGVLAISVALGWGFDLLLNRAGWDGVQSLSSAQELLPLWLEAIALLCLVFFALRPLRRRVLGW</sequence>
<keyword evidence="3" id="KW-1003">Cell membrane</keyword>
<dbReference type="InterPro" id="IPR052923">
    <property type="entry name" value="UPF0718"/>
</dbReference>
<feature type="transmembrane region" description="Helical" evidence="7">
    <location>
        <begin position="177"/>
        <end position="195"/>
    </location>
</feature>
<comment type="similarity">
    <text evidence="2">Belongs to the UPF0718 family.</text>
</comment>
<keyword evidence="5 7" id="KW-1133">Transmembrane helix</keyword>
<dbReference type="Pfam" id="PF03773">
    <property type="entry name" value="ArsP_1"/>
    <property type="match status" value="1"/>
</dbReference>
<evidence type="ECO:0000256" key="6">
    <source>
        <dbReference type="ARBA" id="ARBA00023136"/>
    </source>
</evidence>
<dbReference type="Proteomes" id="UP001621714">
    <property type="component" value="Unassembled WGS sequence"/>
</dbReference>
<accession>A0ABW8PUS9</accession>
<feature type="transmembrane region" description="Helical" evidence="7">
    <location>
        <begin position="242"/>
        <end position="262"/>
    </location>
</feature>
<keyword evidence="4 7" id="KW-0812">Transmembrane</keyword>
<keyword evidence="6 7" id="KW-0472">Membrane</keyword>
<dbReference type="PANTHER" id="PTHR34184">
    <property type="entry name" value="UPF0718 PROTEIN YCGR"/>
    <property type="match status" value="1"/>
</dbReference>
<evidence type="ECO:0000256" key="1">
    <source>
        <dbReference type="ARBA" id="ARBA00004651"/>
    </source>
</evidence>
<dbReference type="InterPro" id="IPR005524">
    <property type="entry name" value="DUF318"/>
</dbReference>
<evidence type="ECO:0000256" key="5">
    <source>
        <dbReference type="ARBA" id="ARBA00022989"/>
    </source>
</evidence>
<reference evidence="8 9" key="1">
    <citation type="submission" date="2024-02" db="EMBL/GenBank/DDBJ databases">
        <title>Marinospirillum sp. MEB 164 isolated from Lonar lake sediment.</title>
        <authorList>
            <person name="Joshi A."/>
            <person name="Thite S."/>
        </authorList>
    </citation>
    <scope>NUCLEOTIDE SEQUENCE [LARGE SCALE GENOMIC DNA]</scope>
    <source>
        <strain evidence="8 9">MEB164</strain>
    </source>
</reference>
<keyword evidence="9" id="KW-1185">Reference proteome</keyword>
<feature type="transmembrane region" description="Helical" evidence="7">
    <location>
        <begin position="313"/>
        <end position="331"/>
    </location>
</feature>
<feature type="transmembrane region" description="Helical" evidence="7">
    <location>
        <begin position="49"/>
        <end position="73"/>
    </location>
</feature>
<evidence type="ECO:0000256" key="7">
    <source>
        <dbReference type="SAM" id="Phobius"/>
    </source>
</evidence>
<feature type="transmembrane region" description="Helical" evidence="7">
    <location>
        <begin position="207"/>
        <end position="236"/>
    </location>
</feature>